<accession>A0AAF0ES15</accession>
<proteinExistence type="predicted"/>
<dbReference type="AlphaFoldDB" id="A0AAF0ES15"/>
<feature type="compositionally biased region" description="Low complexity" evidence="1">
    <location>
        <begin position="55"/>
        <end position="74"/>
    </location>
</feature>
<dbReference type="EMBL" id="CP119879">
    <property type="protein sequence ID" value="WFD35620.1"/>
    <property type="molecule type" value="Genomic_DNA"/>
</dbReference>
<dbReference type="InterPro" id="IPR019487">
    <property type="entry name" value="RAM_signalling_pathway_SOG2"/>
</dbReference>
<dbReference type="Proteomes" id="UP001219933">
    <property type="component" value="Chromosome 3"/>
</dbReference>
<organism evidence="2 3">
    <name type="scientific">Malassezia cuniculi</name>
    <dbReference type="NCBI Taxonomy" id="948313"/>
    <lineage>
        <taxon>Eukaryota</taxon>
        <taxon>Fungi</taxon>
        <taxon>Dikarya</taxon>
        <taxon>Basidiomycota</taxon>
        <taxon>Ustilaginomycotina</taxon>
        <taxon>Malasseziomycetes</taxon>
        <taxon>Malasseziales</taxon>
        <taxon>Malasseziaceae</taxon>
        <taxon>Malassezia</taxon>
    </lineage>
</organism>
<feature type="region of interest" description="Disordered" evidence="1">
    <location>
        <begin position="18"/>
        <end position="102"/>
    </location>
</feature>
<sequence>MGTSGDALEEALGDALRPLRLGRQADADTAYPSVTSTPGGNARTSSPASTSSMQPGMTGTPSPGPSSAPVSARPGHIHSPPGNGLPSAPSTVPRPPGGLRMLSLPTVGATQAAAEAAAAAMQQQRREPEIPDTGASYFKRFSLMQRKVPTVKTPSPQVLKSVDAVRGILFALSQIYSALKQYIGVVGDERLAGSFNRMLTSAGLSLSALISALDAFDAQRAQEPPVVRAVVEAARDGVLVFRRIVRALSGNLEALEQSVDARFSRTLLVMLYGSIAEVCNSAAALSANMHAVVPLLSQTQSPDALSTLVTPVRAGFNPSPIEKHRAAQSLGNEQALEDGEGSTISMLGTSTPSTHIRARTLSPAVSPDDGARSSPGLFPRRANGSVSGSDVASVGASISASGGAATRPTTHTPQAKLATPGKFFASARSNSSSSLRDFRAPPSIRGAGAGMGADGMQSNVPIDIHLLGLLSQAADRSVNVWSDVHVHTRARAATLDGVHYGDDDGEALRDVPLQRVRELGGQSTEVLDQARQLQDALSVFSWGNYGHAQRLWEIADQFVRSTIHVAALIRDMPAAAALPAPLMRRVGEAALSCAALASHLHRLHQYATK</sequence>
<feature type="compositionally biased region" description="Low complexity" evidence="1">
    <location>
        <begin position="384"/>
        <end position="405"/>
    </location>
</feature>
<keyword evidence="3" id="KW-1185">Reference proteome</keyword>
<name>A0AAF0ES15_9BASI</name>
<evidence type="ECO:0000313" key="3">
    <source>
        <dbReference type="Proteomes" id="UP001219933"/>
    </source>
</evidence>
<feature type="compositionally biased region" description="Polar residues" evidence="1">
    <location>
        <begin position="32"/>
        <end position="54"/>
    </location>
</feature>
<evidence type="ECO:0000256" key="1">
    <source>
        <dbReference type="SAM" id="MobiDB-lite"/>
    </source>
</evidence>
<reference evidence="2" key="1">
    <citation type="submission" date="2023-03" db="EMBL/GenBank/DDBJ databases">
        <title>Mating type loci evolution in Malassezia.</title>
        <authorList>
            <person name="Coelho M.A."/>
        </authorList>
    </citation>
    <scope>NUCLEOTIDE SEQUENCE</scope>
    <source>
        <strain evidence="2">CBS 11721</strain>
    </source>
</reference>
<dbReference type="Pfam" id="PF10428">
    <property type="entry name" value="SOG2"/>
    <property type="match status" value="1"/>
</dbReference>
<gene>
    <name evidence="2" type="primary">SOG2</name>
    <name evidence="2" type="ORF">MCUN1_002478</name>
</gene>
<evidence type="ECO:0000313" key="2">
    <source>
        <dbReference type="EMBL" id="WFD35620.1"/>
    </source>
</evidence>
<protein>
    <submittedName>
        <fullName evidence="2">RAM signaling network component</fullName>
    </submittedName>
</protein>
<feature type="region of interest" description="Disordered" evidence="1">
    <location>
        <begin position="348"/>
        <end position="421"/>
    </location>
</feature>